<name>R7S223_PUNST</name>
<dbReference type="KEGG" id="psq:PUNSTDRAFT_138501"/>
<dbReference type="GeneID" id="18880097"/>
<gene>
    <name evidence="1" type="ORF">PUNSTDRAFT_138501</name>
</gene>
<dbReference type="AlphaFoldDB" id="R7S223"/>
<accession>R7S223</accession>
<dbReference type="EMBL" id="JH687554">
    <property type="protein sequence ID" value="EIN04460.1"/>
    <property type="molecule type" value="Genomic_DNA"/>
</dbReference>
<protein>
    <submittedName>
        <fullName evidence="1">Uncharacterized protein</fullName>
    </submittedName>
</protein>
<reference evidence="2" key="1">
    <citation type="journal article" date="2012" name="Science">
        <title>The Paleozoic origin of enzymatic lignin decomposition reconstructed from 31 fungal genomes.</title>
        <authorList>
            <person name="Floudas D."/>
            <person name="Binder M."/>
            <person name="Riley R."/>
            <person name="Barry K."/>
            <person name="Blanchette R.A."/>
            <person name="Henrissat B."/>
            <person name="Martinez A.T."/>
            <person name="Otillar R."/>
            <person name="Spatafora J.W."/>
            <person name="Yadav J.S."/>
            <person name="Aerts A."/>
            <person name="Benoit I."/>
            <person name="Boyd A."/>
            <person name="Carlson A."/>
            <person name="Copeland A."/>
            <person name="Coutinho P.M."/>
            <person name="de Vries R.P."/>
            <person name="Ferreira P."/>
            <person name="Findley K."/>
            <person name="Foster B."/>
            <person name="Gaskell J."/>
            <person name="Glotzer D."/>
            <person name="Gorecki P."/>
            <person name="Heitman J."/>
            <person name="Hesse C."/>
            <person name="Hori C."/>
            <person name="Igarashi K."/>
            <person name="Jurgens J.A."/>
            <person name="Kallen N."/>
            <person name="Kersten P."/>
            <person name="Kohler A."/>
            <person name="Kuees U."/>
            <person name="Kumar T.K.A."/>
            <person name="Kuo A."/>
            <person name="LaButti K."/>
            <person name="Larrondo L.F."/>
            <person name="Lindquist E."/>
            <person name="Ling A."/>
            <person name="Lombard V."/>
            <person name="Lucas S."/>
            <person name="Lundell T."/>
            <person name="Martin R."/>
            <person name="McLaughlin D.J."/>
            <person name="Morgenstern I."/>
            <person name="Morin E."/>
            <person name="Murat C."/>
            <person name="Nagy L.G."/>
            <person name="Nolan M."/>
            <person name="Ohm R.A."/>
            <person name="Patyshakuliyeva A."/>
            <person name="Rokas A."/>
            <person name="Ruiz-Duenas F.J."/>
            <person name="Sabat G."/>
            <person name="Salamov A."/>
            <person name="Samejima M."/>
            <person name="Schmutz J."/>
            <person name="Slot J.C."/>
            <person name="St John F."/>
            <person name="Stenlid J."/>
            <person name="Sun H."/>
            <person name="Sun S."/>
            <person name="Syed K."/>
            <person name="Tsang A."/>
            <person name="Wiebenga A."/>
            <person name="Young D."/>
            <person name="Pisabarro A."/>
            <person name="Eastwood D.C."/>
            <person name="Martin F."/>
            <person name="Cullen D."/>
            <person name="Grigoriev I.V."/>
            <person name="Hibbett D.S."/>
        </authorList>
    </citation>
    <scope>NUCLEOTIDE SEQUENCE [LARGE SCALE GENOMIC DNA]</scope>
    <source>
        <strain evidence="2">HHB-11173 SS5</strain>
    </source>
</reference>
<evidence type="ECO:0000313" key="1">
    <source>
        <dbReference type="EMBL" id="EIN04460.1"/>
    </source>
</evidence>
<dbReference type="HOGENOM" id="CLU_1215323_0_0_1"/>
<evidence type="ECO:0000313" key="2">
    <source>
        <dbReference type="Proteomes" id="UP000054196"/>
    </source>
</evidence>
<dbReference type="Proteomes" id="UP000054196">
    <property type="component" value="Unassembled WGS sequence"/>
</dbReference>
<dbReference type="RefSeq" id="XP_007388255.1">
    <property type="nucleotide sequence ID" value="XM_007388193.1"/>
</dbReference>
<keyword evidence="2" id="KW-1185">Reference proteome</keyword>
<sequence>MSRQLEQLTQRVEALEAALGFQNTEPAPGVQWVPDADGNLATLPAPLGPTSSGGGEDLGIEIANEHDVARPWAHVGDPRCHLTREEIGKIMKGCIVPPTGTIFYDQLTESAKCKYTWFHVFLAKHYVSLIKGLGMHTTKNQKAFANGWKDPDWFQQAVFIDKRKRAQLREKSEKAKRPTDPPLSNADTWAQFLRQNAYRHPHGIKFEGDTPNELQLRRWLILCQIGPA</sequence>
<organism evidence="1 2">
    <name type="scientific">Punctularia strigosozonata (strain HHB-11173)</name>
    <name type="common">White-rot fungus</name>
    <dbReference type="NCBI Taxonomy" id="741275"/>
    <lineage>
        <taxon>Eukaryota</taxon>
        <taxon>Fungi</taxon>
        <taxon>Dikarya</taxon>
        <taxon>Basidiomycota</taxon>
        <taxon>Agaricomycotina</taxon>
        <taxon>Agaricomycetes</taxon>
        <taxon>Corticiales</taxon>
        <taxon>Punctulariaceae</taxon>
        <taxon>Punctularia</taxon>
    </lineage>
</organism>
<proteinExistence type="predicted"/>